<protein>
    <submittedName>
        <fullName evidence="1">Uncharacterized protein</fullName>
    </submittedName>
</protein>
<reference evidence="1 2" key="1">
    <citation type="submission" date="2020-03" db="EMBL/GenBank/DDBJ databases">
        <authorList>
            <person name="Wang L."/>
            <person name="He N."/>
            <person name="Li Y."/>
            <person name="Fang Y."/>
            <person name="Zhang F."/>
        </authorList>
    </citation>
    <scope>NUCLEOTIDE SEQUENCE [LARGE SCALE GENOMIC DNA]</scope>
    <source>
        <strain evidence="1 2">36D10-4-7</strain>
    </source>
</reference>
<proteinExistence type="predicted"/>
<dbReference type="Proteomes" id="UP000732399">
    <property type="component" value="Unassembled WGS sequence"/>
</dbReference>
<name>A0ABX1CGT0_9SPHN</name>
<sequence>MSALPTVYGARGPAINRRTAIAGLAAVPIRPRGGEGTVARAERAIGGRALIDRVRAIRWTGEAELAMPGRTLVLRVETRVEPFSRARSVSWVKAQGRASARTMEIEPDAAFVLREGARQPMPPAQAAHERQQFGLYGHLLLKGALQPAAAMLLSTRPGFPPARLRLSADGRVVAAEMTVSDPGEAARTIREQVGLDAWSVTRGLVWPRRLAMRQDGRRYFTLVIDTFDVELA</sequence>
<dbReference type="EMBL" id="JAAVJH010000001">
    <property type="protein sequence ID" value="NJR77218.1"/>
    <property type="molecule type" value="Genomic_DNA"/>
</dbReference>
<keyword evidence="2" id="KW-1185">Reference proteome</keyword>
<dbReference type="RefSeq" id="WP_168132715.1">
    <property type="nucleotide sequence ID" value="NZ_JAAVJH010000001.1"/>
</dbReference>
<organism evidence="1 2">
    <name type="scientific">Sphingomonas corticis</name>
    <dbReference type="NCBI Taxonomy" id="2722791"/>
    <lineage>
        <taxon>Bacteria</taxon>
        <taxon>Pseudomonadati</taxon>
        <taxon>Pseudomonadota</taxon>
        <taxon>Alphaproteobacteria</taxon>
        <taxon>Sphingomonadales</taxon>
        <taxon>Sphingomonadaceae</taxon>
        <taxon>Sphingomonas</taxon>
    </lineage>
</organism>
<accession>A0ABX1CGT0</accession>
<evidence type="ECO:0000313" key="1">
    <source>
        <dbReference type="EMBL" id="NJR77218.1"/>
    </source>
</evidence>
<comment type="caution">
    <text evidence="1">The sequence shown here is derived from an EMBL/GenBank/DDBJ whole genome shotgun (WGS) entry which is preliminary data.</text>
</comment>
<gene>
    <name evidence="1" type="ORF">HBH26_01150</name>
</gene>
<evidence type="ECO:0000313" key="2">
    <source>
        <dbReference type="Proteomes" id="UP000732399"/>
    </source>
</evidence>